<feature type="region of interest" description="Disordered" evidence="1">
    <location>
        <begin position="26"/>
        <end position="115"/>
    </location>
</feature>
<dbReference type="OrthoDB" id="73831at2759"/>
<comment type="caution">
    <text evidence="2">The sequence shown here is derived from an EMBL/GenBank/DDBJ whole genome shotgun (WGS) entry which is preliminary data.</text>
</comment>
<reference evidence="3" key="1">
    <citation type="journal article" date="2023" name="Commun. Biol.">
        <title>Genome analysis of Parmales, the sister group of diatoms, reveals the evolutionary specialization of diatoms from phago-mixotrophs to photoautotrophs.</title>
        <authorList>
            <person name="Ban H."/>
            <person name="Sato S."/>
            <person name="Yoshikawa S."/>
            <person name="Yamada K."/>
            <person name="Nakamura Y."/>
            <person name="Ichinomiya M."/>
            <person name="Sato N."/>
            <person name="Blanc-Mathieu R."/>
            <person name="Endo H."/>
            <person name="Kuwata A."/>
            <person name="Ogata H."/>
        </authorList>
    </citation>
    <scope>NUCLEOTIDE SEQUENCE [LARGE SCALE GENOMIC DNA]</scope>
    <source>
        <strain evidence="3">NIES 3701</strain>
    </source>
</reference>
<keyword evidence="3" id="KW-1185">Reference proteome</keyword>
<feature type="compositionally biased region" description="Basic and acidic residues" evidence="1">
    <location>
        <begin position="86"/>
        <end position="102"/>
    </location>
</feature>
<name>A0A9W7AFV6_9STRA</name>
<dbReference type="EMBL" id="BRXY01000153">
    <property type="protein sequence ID" value="GMH72021.1"/>
    <property type="molecule type" value="Genomic_DNA"/>
</dbReference>
<protein>
    <submittedName>
        <fullName evidence="2">Uncharacterized protein</fullName>
    </submittedName>
</protein>
<organism evidence="2 3">
    <name type="scientific">Triparma strigata</name>
    <dbReference type="NCBI Taxonomy" id="1606541"/>
    <lineage>
        <taxon>Eukaryota</taxon>
        <taxon>Sar</taxon>
        <taxon>Stramenopiles</taxon>
        <taxon>Ochrophyta</taxon>
        <taxon>Bolidophyceae</taxon>
        <taxon>Parmales</taxon>
        <taxon>Triparmaceae</taxon>
        <taxon>Triparma</taxon>
    </lineage>
</organism>
<dbReference type="Proteomes" id="UP001165085">
    <property type="component" value="Unassembled WGS sequence"/>
</dbReference>
<evidence type="ECO:0000313" key="3">
    <source>
        <dbReference type="Proteomes" id="UP001165085"/>
    </source>
</evidence>
<sequence length="284" mass="31783">MLDLTLSGQGFATTLVPIAASPIRRVSTTRTRQTTRKPRGSGKLIIRKKLGTKTQADQSKLKTSQSTPTLRTPQKSDAALPPITPVKKEQKVESAAKSETKPKSKAAPIHPLKQAKRAWAESHRMEAVRSFITIRYSHYKSKFECRDGVVKWSDIDAEYSISFVFKGEFKRHILCNGERLGEAKEKGNLGADYFLGLKMTLPERDYVLEVEEGEEGVGIVGAKRVDKYVAADRDNGRERRKTRGEELITEELKGLSVDEVRQKGEKVKELLEAREREAILFGGG</sequence>
<accession>A0A9W7AFV6</accession>
<evidence type="ECO:0000256" key="1">
    <source>
        <dbReference type="SAM" id="MobiDB-lite"/>
    </source>
</evidence>
<feature type="compositionally biased region" description="Basic residues" evidence="1">
    <location>
        <begin position="33"/>
        <end position="51"/>
    </location>
</feature>
<gene>
    <name evidence="2" type="ORF">TrST_g2551</name>
</gene>
<evidence type="ECO:0000313" key="2">
    <source>
        <dbReference type="EMBL" id="GMH72021.1"/>
    </source>
</evidence>
<dbReference type="AlphaFoldDB" id="A0A9W7AFV6"/>
<proteinExistence type="predicted"/>
<feature type="compositionally biased region" description="Polar residues" evidence="1">
    <location>
        <begin position="52"/>
        <end position="75"/>
    </location>
</feature>